<reference evidence="7 8" key="1">
    <citation type="submission" date="2018-02" db="EMBL/GenBank/DDBJ databases">
        <title>Genome sequences of Apibacter spp., gut symbionts of Asian honey bees.</title>
        <authorList>
            <person name="Kwong W.K."/>
            <person name="Steele M.I."/>
            <person name="Moran N.A."/>
        </authorList>
    </citation>
    <scope>NUCLEOTIDE SEQUENCE [LARGE SCALE GENOMIC DNA]</scope>
    <source>
        <strain evidence="8">wkB301</strain>
    </source>
</reference>
<dbReference type="Pfam" id="PF06078">
    <property type="entry name" value="DUF937"/>
    <property type="match status" value="1"/>
</dbReference>
<gene>
    <name evidence="7" type="ORF">C4S77_06200</name>
</gene>
<dbReference type="InterPro" id="IPR009282">
    <property type="entry name" value="DUF937"/>
</dbReference>
<accession>A0A2S8ACF2</accession>
<dbReference type="OrthoDB" id="9782229at2"/>
<evidence type="ECO:0000256" key="1">
    <source>
        <dbReference type="ARBA" id="ARBA00004442"/>
    </source>
</evidence>
<dbReference type="CDD" id="cd07185">
    <property type="entry name" value="OmpA_C-like"/>
    <property type="match status" value="1"/>
</dbReference>
<name>A0A2S8ACF2_9FLAO</name>
<evidence type="ECO:0000256" key="2">
    <source>
        <dbReference type="ARBA" id="ARBA00023136"/>
    </source>
</evidence>
<dbReference type="InterPro" id="IPR006664">
    <property type="entry name" value="OMP_bac"/>
</dbReference>
<organism evidence="7 8">
    <name type="scientific">Apibacter adventoris</name>
    <dbReference type="NCBI Taxonomy" id="1679466"/>
    <lineage>
        <taxon>Bacteria</taxon>
        <taxon>Pseudomonadati</taxon>
        <taxon>Bacteroidota</taxon>
        <taxon>Flavobacteriia</taxon>
        <taxon>Flavobacteriales</taxon>
        <taxon>Weeksellaceae</taxon>
        <taxon>Apibacter</taxon>
    </lineage>
</organism>
<dbReference type="PRINTS" id="PR01021">
    <property type="entry name" value="OMPADOMAIN"/>
</dbReference>
<dbReference type="GO" id="GO:0009279">
    <property type="term" value="C:cell outer membrane"/>
    <property type="evidence" value="ECO:0007669"/>
    <property type="project" value="UniProtKB-SubCell"/>
</dbReference>
<protein>
    <recommendedName>
        <fullName evidence="6">OmpA-like domain-containing protein</fullName>
    </recommendedName>
</protein>
<keyword evidence="5" id="KW-0812">Transmembrane</keyword>
<comment type="caution">
    <text evidence="7">The sequence shown here is derived from an EMBL/GenBank/DDBJ whole genome shotgun (WGS) entry which is preliminary data.</text>
</comment>
<keyword evidence="8" id="KW-1185">Reference proteome</keyword>
<proteinExistence type="predicted"/>
<evidence type="ECO:0000313" key="7">
    <source>
        <dbReference type="EMBL" id="PQL92610.1"/>
    </source>
</evidence>
<evidence type="ECO:0000256" key="4">
    <source>
        <dbReference type="PROSITE-ProRule" id="PRU00473"/>
    </source>
</evidence>
<dbReference type="Proteomes" id="UP000238042">
    <property type="component" value="Unassembled WGS sequence"/>
</dbReference>
<comment type="subcellular location">
    <subcellularLocation>
        <location evidence="1">Cell outer membrane</location>
    </subcellularLocation>
</comment>
<dbReference type="PANTHER" id="PTHR30329:SF21">
    <property type="entry name" value="LIPOPROTEIN YIAD-RELATED"/>
    <property type="match status" value="1"/>
</dbReference>
<evidence type="ECO:0000313" key="8">
    <source>
        <dbReference type="Proteomes" id="UP000238042"/>
    </source>
</evidence>
<dbReference type="SUPFAM" id="SSF103088">
    <property type="entry name" value="OmpA-like"/>
    <property type="match status" value="1"/>
</dbReference>
<dbReference type="RefSeq" id="WP_105246825.1">
    <property type="nucleotide sequence ID" value="NZ_PSZM01000037.1"/>
</dbReference>
<feature type="domain" description="OmpA-like" evidence="6">
    <location>
        <begin position="317"/>
        <end position="434"/>
    </location>
</feature>
<feature type="transmembrane region" description="Helical" evidence="5">
    <location>
        <begin position="219"/>
        <end position="237"/>
    </location>
</feature>
<dbReference type="Gene3D" id="3.30.1330.60">
    <property type="entry name" value="OmpA-like domain"/>
    <property type="match status" value="1"/>
</dbReference>
<dbReference type="InterPro" id="IPR006665">
    <property type="entry name" value="OmpA-like"/>
</dbReference>
<evidence type="ECO:0000256" key="5">
    <source>
        <dbReference type="SAM" id="Phobius"/>
    </source>
</evidence>
<keyword evidence="3" id="KW-0998">Cell outer membrane</keyword>
<dbReference type="InterPro" id="IPR036737">
    <property type="entry name" value="OmpA-like_sf"/>
</dbReference>
<dbReference type="PROSITE" id="PS51123">
    <property type="entry name" value="OMPA_2"/>
    <property type="match status" value="1"/>
</dbReference>
<dbReference type="Pfam" id="PF00691">
    <property type="entry name" value="OmpA"/>
    <property type="match status" value="1"/>
</dbReference>
<evidence type="ECO:0000259" key="6">
    <source>
        <dbReference type="PROSITE" id="PS51123"/>
    </source>
</evidence>
<keyword evidence="2 4" id="KW-0472">Membrane</keyword>
<evidence type="ECO:0000256" key="3">
    <source>
        <dbReference type="ARBA" id="ARBA00023237"/>
    </source>
</evidence>
<dbReference type="EMBL" id="PSZM01000037">
    <property type="protein sequence ID" value="PQL92610.1"/>
    <property type="molecule type" value="Genomic_DNA"/>
</dbReference>
<dbReference type="InterPro" id="IPR050330">
    <property type="entry name" value="Bact_OuterMem_StrucFunc"/>
</dbReference>
<sequence>MEKQLFSSLNKLITPEIISKVSSDLGENSGKVTSAIGAIIPSIFGSLVNRGEDSNVENVLKQAGNSSILSNITELFSGKTNPEIQNIGSSFLNTLFGDKINSFSGIISSFSGLTSDSANKIIGMVSPLVAGFLGKKMLSGVSLKSILEQISSEKDNFLSSIPSGLTSVLGISSLAGLGSSFLNKTESQTKEAVDHMKNKVEDTYEDYKAKLNKKSGSGWIKWLIGILVLLLLLFWLFSKNSCSKKEMNPGANSNKISDSTSVKDSISLQEQKLKQQKQLTQISLPSGLKINAYPGGIEDQIVKFLQSDEYKNSTNDDLKNKWFDFDAINFEFGSGTQLTPDSENQIKNIVSIIKEFPNTKIKIGAYTDKKGNSSANLKLSQQRADVIKDILIKNGLDKQVVGAEGYGDQFAKVDINASDDERAKDRRISLRFDK</sequence>
<dbReference type="PANTHER" id="PTHR30329">
    <property type="entry name" value="STATOR ELEMENT OF FLAGELLAR MOTOR COMPLEX"/>
    <property type="match status" value="1"/>
</dbReference>
<dbReference type="AlphaFoldDB" id="A0A2S8ACF2"/>
<keyword evidence="5" id="KW-1133">Transmembrane helix</keyword>